<evidence type="ECO:0000313" key="2">
    <source>
        <dbReference type="EMBL" id="MPC73692.1"/>
    </source>
</evidence>
<sequence>MNNPRQHFKPARHSIHQDGLLANQPALPIRNELRACTDRSSDRTETTRHTGTARTQTRSCYIMYTYLLLGVQELTHLTDSPI</sequence>
<dbReference type="AlphaFoldDB" id="A0A5B7HQX5"/>
<dbReference type="Proteomes" id="UP000324222">
    <property type="component" value="Unassembled WGS sequence"/>
</dbReference>
<feature type="region of interest" description="Disordered" evidence="1">
    <location>
        <begin position="1"/>
        <end position="24"/>
    </location>
</feature>
<accession>A0A5B7HQX5</accession>
<gene>
    <name evidence="2" type="ORF">E2C01_068028</name>
</gene>
<evidence type="ECO:0000256" key="1">
    <source>
        <dbReference type="SAM" id="MobiDB-lite"/>
    </source>
</evidence>
<keyword evidence="3" id="KW-1185">Reference proteome</keyword>
<proteinExistence type="predicted"/>
<feature type="compositionally biased region" description="Basic residues" evidence="1">
    <location>
        <begin position="1"/>
        <end position="14"/>
    </location>
</feature>
<protein>
    <submittedName>
        <fullName evidence="2">Uncharacterized protein</fullName>
    </submittedName>
</protein>
<organism evidence="2 3">
    <name type="scientific">Portunus trituberculatus</name>
    <name type="common">Swimming crab</name>
    <name type="synonym">Neptunus trituberculatus</name>
    <dbReference type="NCBI Taxonomy" id="210409"/>
    <lineage>
        <taxon>Eukaryota</taxon>
        <taxon>Metazoa</taxon>
        <taxon>Ecdysozoa</taxon>
        <taxon>Arthropoda</taxon>
        <taxon>Crustacea</taxon>
        <taxon>Multicrustacea</taxon>
        <taxon>Malacostraca</taxon>
        <taxon>Eumalacostraca</taxon>
        <taxon>Eucarida</taxon>
        <taxon>Decapoda</taxon>
        <taxon>Pleocyemata</taxon>
        <taxon>Brachyura</taxon>
        <taxon>Eubrachyura</taxon>
        <taxon>Portunoidea</taxon>
        <taxon>Portunidae</taxon>
        <taxon>Portuninae</taxon>
        <taxon>Portunus</taxon>
    </lineage>
</organism>
<evidence type="ECO:0000313" key="3">
    <source>
        <dbReference type="Proteomes" id="UP000324222"/>
    </source>
</evidence>
<dbReference type="EMBL" id="VSRR010037321">
    <property type="protein sequence ID" value="MPC73692.1"/>
    <property type="molecule type" value="Genomic_DNA"/>
</dbReference>
<name>A0A5B7HQX5_PORTR</name>
<reference evidence="2 3" key="1">
    <citation type="submission" date="2019-05" db="EMBL/GenBank/DDBJ databases">
        <title>Another draft genome of Portunus trituberculatus and its Hox gene families provides insights of decapod evolution.</title>
        <authorList>
            <person name="Jeong J.-H."/>
            <person name="Song I."/>
            <person name="Kim S."/>
            <person name="Choi T."/>
            <person name="Kim D."/>
            <person name="Ryu S."/>
            <person name="Kim W."/>
        </authorList>
    </citation>
    <scope>NUCLEOTIDE SEQUENCE [LARGE SCALE GENOMIC DNA]</scope>
    <source>
        <tissue evidence="2">Muscle</tissue>
    </source>
</reference>
<comment type="caution">
    <text evidence="2">The sequence shown here is derived from an EMBL/GenBank/DDBJ whole genome shotgun (WGS) entry which is preliminary data.</text>
</comment>